<keyword evidence="2" id="KW-1185">Reference proteome</keyword>
<dbReference type="Proteomes" id="UP001482513">
    <property type="component" value="Unassembled WGS sequence"/>
</dbReference>
<comment type="caution">
    <text evidence="1">The sequence shown here is derived from an EMBL/GenBank/DDBJ whole genome shotgun (WGS) entry which is preliminary data.</text>
</comment>
<proteinExistence type="predicted"/>
<dbReference type="InterPro" id="IPR025458">
    <property type="entry name" value="DUF4278"/>
</dbReference>
<accession>A0ABV0K4F1</accession>
<dbReference type="EMBL" id="JAMPKX010000004">
    <property type="protein sequence ID" value="MEP0947592.1"/>
    <property type="molecule type" value="Genomic_DNA"/>
</dbReference>
<reference evidence="1 2" key="1">
    <citation type="submission" date="2022-04" db="EMBL/GenBank/DDBJ databases">
        <title>Positive selection, recombination, and allopatry shape intraspecific diversity of widespread and dominant cyanobacteria.</title>
        <authorList>
            <person name="Wei J."/>
            <person name="Shu W."/>
            <person name="Hu C."/>
        </authorList>
    </citation>
    <scope>NUCLEOTIDE SEQUENCE [LARGE SCALE GENOMIC DNA]</scope>
    <source>
        <strain evidence="1 2">DQ-A4</strain>
    </source>
</reference>
<gene>
    <name evidence="1" type="ORF">NC992_11980</name>
</gene>
<dbReference type="RefSeq" id="WP_190517324.1">
    <property type="nucleotide sequence ID" value="NZ_JAMPKX010000004.1"/>
</dbReference>
<dbReference type="Pfam" id="PF14105">
    <property type="entry name" value="DUF4278"/>
    <property type="match status" value="1"/>
</dbReference>
<organism evidence="1 2">
    <name type="scientific">Leptolyngbya subtilissima DQ-A4</name>
    <dbReference type="NCBI Taxonomy" id="2933933"/>
    <lineage>
        <taxon>Bacteria</taxon>
        <taxon>Bacillati</taxon>
        <taxon>Cyanobacteriota</taxon>
        <taxon>Cyanophyceae</taxon>
        <taxon>Leptolyngbyales</taxon>
        <taxon>Leptolyngbyaceae</taxon>
        <taxon>Leptolyngbya group</taxon>
        <taxon>Leptolyngbya</taxon>
    </lineage>
</organism>
<sequence length="61" mass="6929">MQLRFLGAEYDCQWPNIETRDGEVTGKYRGVVWSAKHHSATVAPTTPVTLRFMGRSYQGQV</sequence>
<evidence type="ECO:0000313" key="2">
    <source>
        <dbReference type="Proteomes" id="UP001482513"/>
    </source>
</evidence>
<evidence type="ECO:0000313" key="1">
    <source>
        <dbReference type="EMBL" id="MEP0947592.1"/>
    </source>
</evidence>
<protein>
    <submittedName>
        <fullName evidence="1">DUF4278 domain-containing protein</fullName>
    </submittedName>
</protein>
<name>A0ABV0K4F1_9CYAN</name>